<accession>A0A366FPX4</accession>
<evidence type="ECO:0000256" key="7">
    <source>
        <dbReference type="RuleBase" id="RU363032"/>
    </source>
</evidence>
<proteinExistence type="inferred from homology"/>
<name>A0A366FPX4_9HYPH</name>
<organism evidence="9 10">
    <name type="scientific">Roseiarcus fermentans</name>
    <dbReference type="NCBI Taxonomy" id="1473586"/>
    <lineage>
        <taxon>Bacteria</taxon>
        <taxon>Pseudomonadati</taxon>
        <taxon>Pseudomonadota</taxon>
        <taxon>Alphaproteobacteria</taxon>
        <taxon>Hyphomicrobiales</taxon>
        <taxon>Roseiarcaceae</taxon>
        <taxon>Roseiarcus</taxon>
    </lineage>
</organism>
<dbReference type="SUPFAM" id="SSF161098">
    <property type="entry name" value="MetI-like"/>
    <property type="match status" value="1"/>
</dbReference>
<feature type="transmembrane region" description="Helical" evidence="7">
    <location>
        <begin position="174"/>
        <end position="195"/>
    </location>
</feature>
<dbReference type="OrthoDB" id="9778910at2"/>
<dbReference type="CDD" id="cd06261">
    <property type="entry name" value="TM_PBP2"/>
    <property type="match status" value="1"/>
</dbReference>
<keyword evidence="2 7" id="KW-0813">Transport</keyword>
<evidence type="ECO:0000256" key="5">
    <source>
        <dbReference type="ARBA" id="ARBA00022989"/>
    </source>
</evidence>
<dbReference type="InterPro" id="IPR000515">
    <property type="entry name" value="MetI-like"/>
</dbReference>
<evidence type="ECO:0000256" key="3">
    <source>
        <dbReference type="ARBA" id="ARBA00022475"/>
    </source>
</evidence>
<keyword evidence="6 7" id="KW-0472">Membrane</keyword>
<evidence type="ECO:0000256" key="1">
    <source>
        <dbReference type="ARBA" id="ARBA00004651"/>
    </source>
</evidence>
<dbReference type="Gene3D" id="1.10.3720.10">
    <property type="entry name" value="MetI-like"/>
    <property type="match status" value="1"/>
</dbReference>
<protein>
    <submittedName>
        <fullName evidence="9">Peptide/nickel transport system permease protein</fullName>
    </submittedName>
</protein>
<feature type="transmembrane region" description="Helical" evidence="7">
    <location>
        <begin position="285"/>
        <end position="306"/>
    </location>
</feature>
<dbReference type="InterPro" id="IPR045621">
    <property type="entry name" value="BPD_transp_1_N"/>
</dbReference>
<dbReference type="AlphaFoldDB" id="A0A366FPX4"/>
<keyword evidence="3" id="KW-1003">Cell membrane</keyword>
<dbReference type="Pfam" id="PF00528">
    <property type="entry name" value="BPD_transp_1"/>
    <property type="match status" value="1"/>
</dbReference>
<sequence>MALFLLQRLAVLAATLVVASLVVFAVMEILPGDAAETMLGPTATPEAVAALSHKLGLDLPLSVRYARWIAGLARGDLGVSAAYGSAIAPLIGASLLVSLPLAAMAMALAAAIALAAGVYAADRRGRAGDAAVMGLTQIGLAVPNFWLAILMVIVFAVTLRLVPAGGFPGWGDPARAVAALILPAIALGVAQAAILTRVTRSALLEALNEDYMRTARAKGLSRRAALWRHALPNALVPVLTIMGLQFANLIAGAIVVENVFVLPGLGRLMLQSISNRDTLVVEDGVMLIAVLVIGLNFLVDVACAAIDPRLRQRAA</sequence>
<keyword evidence="5 7" id="KW-1133">Transmembrane helix</keyword>
<dbReference type="InterPro" id="IPR035906">
    <property type="entry name" value="MetI-like_sf"/>
</dbReference>
<dbReference type="GO" id="GO:0005886">
    <property type="term" value="C:plasma membrane"/>
    <property type="evidence" value="ECO:0007669"/>
    <property type="project" value="UniProtKB-SubCell"/>
</dbReference>
<feature type="domain" description="ABC transmembrane type-1" evidence="8">
    <location>
        <begin position="95"/>
        <end position="299"/>
    </location>
</feature>
<feature type="transmembrane region" description="Helical" evidence="7">
    <location>
        <begin position="99"/>
        <end position="121"/>
    </location>
</feature>
<keyword evidence="4 7" id="KW-0812">Transmembrane</keyword>
<gene>
    <name evidence="9" type="ORF">DFR50_10739</name>
</gene>
<keyword evidence="10" id="KW-1185">Reference proteome</keyword>
<dbReference type="PROSITE" id="PS50928">
    <property type="entry name" value="ABC_TM1"/>
    <property type="match status" value="1"/>
</dbReference>
<evidence type="ECO:0000256" key="6">
    <source>
        <dbReference type="ARBA" id="ARBA00023136"/>
    </source>
</evidence>
<dbReference type="Proteomes" id="UP000253529">
    <property type="component" value="Unassembled WGS sequence"/>
</dbReference>
<dbReference type="GO" id="GO:0071916">
    <property type="term" value="F:dipeptide transmembrane transporter activity"/>
    <property type="evidence" value="ECO:0007669"/>
    <property type="project" value="TreeGrafter"/>
</dbReference>
<feature type="transmembrane region" description="Helical" evidence="7">
    <location>
        <begin position="142"/>
        <end position="162"/>
    </location>
</feature>
<reference evidence="9 10" key="1">
    <citation type="submission" date="2018-06" db="EMBL/GenBank/DDBJ databases">
        <title>Genomic Encyclopedia of Type Strains, Phase IV (KMG-IV): sequencing the most valuable type-strain genomes for metagenomic binning, comparative biology and taxonomic classification.</title>
        <authorList>
            <person name="Goeker M."/>
        </authorList>
    </citation>
    <scope>NUCLEOTIDE SEQUENCE [LARGE SCALE GENOMIC DNA]</scope>
    <source>
        <strain evidence="9 10">DSM 24875</strain>
    </source>
</reference>
<dbReference type="EMBL" id="QNRK01000007">
    <property type="protein sequence ID" value="RBP15769.1"/>
    <property type="molecule type" value="Genomic_DNA"/>
</dbReference>
<evidence type="ECO:0000256" key="2">
    <source>
        <dbReference type="ARBA" id="ARBA00022448"/>
    </source>
</evidence>
<evidence type="ECO:0000256" key="4">
    <source>
        <dbReference type="ARBA" id="ARBA00022692"/>
    </source>
</evidence>
<dbReference type="RefSeq" id="WP_113888600.1">
    <property type="nucleotide sequence ID" value="NZ_QNRK01000007.1"/>
</dbReference>
<dbReference type="PANTHER" id="PTHR43163">
    <property type="entry name" value="DIPEPTIDE TRANSPORT SYSTEM PERMEASE PROTEIN DPPB-RELATED"/>
    <property type="match status" value="1"/>
</dbReference>
<evidence type="ECO:0000313" key="9">
    <source>
        <dbReference type="EMBL" id="RBP15769.1"/>
    </source>
</evidence>
<dbReference type="PANTHER" id="PTHR43163:SF6">
    <property type="entry name" value="DIPEPTIDE TRANSPORT SYSTEM PERMEASE PROTEIN DPPB-RELATED"/>
    <property type="match status" value="1"/>
</dbReference>
<comment type="caution">
    <text evidence="9">The sequence shown here is derived from an EMBL/GenBank/DDBJ whole genome shotgun (WGS) entry which is preliminary data.</text>
</comment>
<comment type="subcellular location">
    <subcellularLocation>
        <location evidence="1 7">Cell membrane</location>
        <topology evidence="1 7">Multi-pass membrane protein</topology>
    </subcellularLocation>
</comment>
<evidence type="ECO:0000259" key="8">
    <source>
        <dbReference type="PROSITE" id="PS50928"/>
    </source>
</evidence>
<dbReference type="Pfam" id="PF19300">
    <property type="entry name" value="BPD_transp_1_N"/>
    <property type="match status" value="1"/>
</dbReference>
<evidence type="ECO:0000313" key="10">
    <source>
        <dbReference type="Proteomes" id="UP000253529"/>
    </source>
</evidence>
<comment type="similarity">
    <text evidence="7">Belongs to the binding-protein-dependent transport system permease family.</text>
</comment>